<keyword evidence="2" id="KW-1185">Reference proteome</keyword>
<dbReference type="EMBL" id="CAACVG010001764">
    <property type="protein sequence ID" value="VEN35628.1"/>
    <property type="molecule type" value="Genomic_DNA"/>
</dbReference>
<gene>
    <name evidence="1" type="ORF">CALMAC_LOCUS1492</name>
</gene>
<sequence>MTKTFINTGPGRFLYFAYGLNLQSAYMKRAAPTAVRKGTGCLCLNTLRFAKFSSRNTLNLLCAKAPHAI</sequence>
<evidence type="ECO:0000313" key="2">
    <source>
        <dbReference type="Proteomes" id="UP000410492"/>
    </source>
</evidence>
<dbReference type="AlphaFoldDB" id="A0A653BJ54"/>
<protein>
    <submittedName>
        <fullName evidence="1">Uncharacterized protein</fullName>
    </submittedName>
</protein>
<organism evidence="1 2">
    <name type="scientific">Callosobruchus maculatus</name>
    <name type="common">Southern cowpea weevil</name>
    <name type="synonym">Pulse bruchid</name>
    <dbReference type="NCBI Taxonomy" id="64391"/>
    <lineage>
        <taxon>Eukaryota</taxon>
        <taxon>Metazoa</taxon>
        <taxon>Ecdysozoa</taxon>
        <taxon>Arthropoda</taxon>
        <taxon>Hexapoda</taxon>
        <taxon>Insecta</taxon>
        <taxon>Pterygota</taxon>
        <taxon>Neoptera</taxon>
        <taxon>Endopterygota</taxon>
        <taxon>Coleoptera</taxon>
        <taxon>Polyphaga</taxon>
        <taxon>Cucujiformia</taxon>
        <taxon>Chrysomeloidea</taxon>
        <taxon>Chrysomelidae</taxon>
        <taxon>Bruchinae</taxon>
        <taxon>Bruchini</taxon>
        <taxon>Callosobruchus</taxon>
    </lineage>
</organism>
<dbReference type="Proteomes" id="UP000410492">
    <property type="component" value="Unassembled WGS sequence"/>
</dbReference>
<evidence type="ECO:0000313" key="1">
    <source>
        <dbReference type="EMBL" id="VEN35628.1"/>
    </source>
</evidence>
<proteinExistence type="predicted"/>
<dbReference type="OrthoDB" id="2924818at2759"/>
<accession>A0A653BJ54</accession>
<dbReference type="Gene3D" id="3.10.490.10">
    <property type="entry name" value="Gamma-glutamyl cyclotransferase-like"/>
    <property type="match status" value="1"/>
</dbReference>
<reference evidence="1 2" key="1">
    <citation type="submission" date="2019-01" db="EMBL/GenBank/DDBJ databases">
        <authorList>
            <person name="Sayadi A."/>
        </authorList>
    </citation>
    <scope>NUCLEOTIDE SEQUENCE [LARGE SCALE GENOMIC DNA]</scope>
</reference>
<name>A0A653BJ54_CALMS</name>